<keyword evidence="7" id="KW-1185">Reference proteome</keyword>
<dbReference type="GO" id="GO:0005634">
    <property type="term" value="C:nucleus"/>
    <property type="evidence" value="ECO:0007669"/>
    <property type="project" value="TreeGrafter"/>
</dbReference>
<dbReference type="GO" id="GO:0045944">
    <property type="term" value="P:positive regulation of transcription by RNA polymerase II"/>
    <property type="evidence" value="ECO:0007669"/>
    <property type="project" value="TreeGrafter"/>
</dbReference>
<dbReference type="EMBL" id="KV454213">
    <property type="protein sequence ID" value="ODQ57343.1"/>
    <property type="molecule type" value="Genomic_DNA"/>
</dbReference>
<keyword evidence="1" id="KW-0805">Transcription regulation</keyword>
<proteinExistence type="predicted"/>
<keyword evidence="3" id="KW-0804">Transcription</keyword>
<organism evidence="6 7">
    <name type="scientific">Wickerhamomyces anomalus (strain ATCC 58044 / CBS 1984 / NCYC 433 / NRRL Y-366-8)</name>
    <name type="common">Yeast</name>
    <name type="synonym">Hansenula anomala</name>
    <dbReference type="NCBI Taxonomy" id="683960"/>
    <lineage>
        <taxon>Eukaryota</taxon>
        <taxon>Fungi</taxon>
        <taxon>Dikarya</taxon>
        <taxon>Ascomycota</taxon>
        <taxon>Saccharomycotina</taxon>
        <taxon>Saccharomycetes</taxon>
        <taxon>Phaffomycetales</taxon>
        <taxon>Wickerhamomycetaceae</taxon>
        <taxon>Wickerhamomyces</taxon>
    </lineage>
</organism>
<dbReference type="SUPFAM" id="SSF57701">
    <property type="entry name" value="Zn2/Cys6 DNA-binding domain"/>
    <property type="match status" value="1"/>
</dbReference>
<dbReference type="GO" id="GO:0008270">
    <property type="term" value="F:zinc ion binding"/>
    <property type="evidence" value="ECO:0007669"/>
    <property type="project" value="InterPro"/>
</dbReference>
<dbReference type="PRINTS" id="PR00755">
    <property type="entry name" value="AFLATOXINBRP"/>
</dbReference>
<dbReference type="PROSITE" id="PS00463">
    <property type="entry name" value="ZN2_CY6_FUNGAL_1"/>
    <property type="match status" value="1"/>
</dbReference>
<dbReference type="RefSeq" id="XP_019036550.1">
    <property type="nucleotide sequence ID" value="XM_019183785.1"/>
</dbReference>
<dbReference type="CDD" id="cd12148">
    <property type="entry name" value="fungal_TF_MHR"/>
    <property type="match status" value="1"/>
</dbReference>
<protein>
    <recommendedName>
        <fullName evidence="5">Zn(2)-C6 fungal-type domain-containing protein</fullName>
    </recommendedName>
</protein>
<dbReference type="Proteomes" id="UP000094112">
    <property type="component" value="Unassembled WGS sequence"/>
</dbReference>
<evidence type="ECO:0000313" key="6">
    <source>
        <dbReference type="EMBL" id="ODQ57343.1"/>
    </source>
</evidence>
<keyword evidence="2" id="KW-0238">DNA-binding</keyword>
<dbReference type="PANTHER" id="PTHR31069">
    <property type="entry name" value="OLEATE-ACTIVATED TRANSCRIPTION FACTOR 1-RELATED"/>
    <property type="match status" value="1"/>
</dbReference>
<dbReference type="Pfam" id="PF00172">
    <property type="entry name" value="Zn_clus"/>
    <property type="match status" value="1"/>
</dbReference>
<dbReference type="OrthoDB" id="2943660at2759"/>
<evidence type="ECO:0000256" key="3">
    <source>
        <dbReference type="ARBA" id="ARBA00023163"/>
    </source>
</evidence>
<evidence type="ECO:0000256" key="4">
    <source>
        <dbReference type="ARBA" id="ARBA00023242"/>
    </source>
</evidence>
<dbReference type="Gene3D" id="4.10.240.10">
    <property type="entry name" value="Zn(2)-C6 fungal-type DNA-binding domain"/>
    <property type="match status" value="1"/>
</dbReference>
<evidence type="ECO:0000259" key="5">
    <source>
        <dbReference type="PROSITE" id="PS50048"/>
    </source>
</evidence>
<dbReference type="GO" id="GO:0000981">
    <property type="term" value="F:DNA-binding transcription factor activity, RNA polymerase II-specific"/>
    <property type="evidence" value="ECO:0007669"/>
    <property type="project" value="InterPro"/>
</dbReference>
<dbReference type="CDD" id="cd00067">
    <property type="entry name" value="GAL4"/>
    <property type="match status" value="1"/>
</dbReference>
<evidence type="ECO:0000313" key="7">
    <source>
        <dbReference type="Proteomes" id="UP000094112"/>
    </source>
</evidence>
<dbReference type="PANTHER" id="PTHR31069:SF12">
    <property type="entry name" value="TRANSCRIPTION FACTOR DOMAIN-CONTAINING PROTEIN"/>
    <property type="match status" value="1"/>
</dbReference>
<accession>A0A1E3NW50</accession>
<dbReference type="InterPro" id="IPR036864">
    <property type="entry name" value="Zn2-C6_fun-type_DNA-bd_sf"/>
</dbReference>
<dbReference type="SMART" id="SM00066">
    <property type="entry name" value="GAL4"/>
    <property type="match status" value="1"/>
</dbReference>
<keyword evidence="4" id="KW-0539">Nucleus</keyword>
<dbReference type="STRING" id="683960.A0A1E3NW50"/>
<name>A0A1E3NW50_WICAA</name>
<evidence type="ECO:0000256" key="1">
    <source>
        <dbReference type="ARBA" id="ARBA00023015"/>
    </source>
</evidence>
<dbReference type="PROSITE" id="PS50048">
    <property type="entry name" value="ZN2_CY6_FUNGAL_2"/>
    <property type="match status" value="1"/>
</dbReference>
<feature type="domain" description="Zn(2)-C6 fungal-type" evidence="5">
    <location>
        <begin position="13"/>
        <end position="43"/>
    </location>
</feature>
<dbReference type="InterPro" id="IPR001138">
    <property type="entry name" value="Zn2Cys6_DnaBD"/>
</dbReference>
<dbReference type="GO" id="GO:0000978">
    <property type="term" value="F:RNA polymerase II cis-regulatory region sequence-specific DNA binding"/>
    <property type="evidence" value="ECO:0007669"/>
    <property type="project" value="TreeGrafter"/>
</dbReference>
<dbReference type="InterPro" id="IPR050675">
    <property type="entry name" value="OAF3"/>
</dbReference>
<gene>
    <name evidence="6" type="ORF">WICANDRAFT_64697</name>
</gene>
<dbReference type="AlphaFoldDB" id="A0A1E3NW50"/>
<reference evidence="6 7" key="1">
    <citation type="journal article" date="2016" name="Proc. Natl. Acad. Sci. U.S.A.">
        <title>Comparative genomics of biotechnologically important yeasts.</title>
        <authorList>
            <person name="Riley R."/>
            <person name="Haridas S."/>
            <person name="Wolfe K.H."/>
            <person name="Lopes M.R."/>
            <person name="Hittinger C.T."/>
            <person name="Goeker M."/>
            <person name="Salamov A.A."/>
            <person name="Wisecaver J.H."/>
            <person name="Long T.M."/>
            <person name="Calvey C.H."/>
            <person name="Aerts A.L."/>
            <person name="Barry K.W."/>
            <person name="Choi C."/>
            <person name="Clum A."/>
            <person name="Coughlan A.Y."/>
            <person name="Deshpande S."/>
            <person name="Douglass A.P."/>
            <person name="Hanson S.J."/>
            <person name="Klenk H.-P."/>
            <person name="LaButti K.M."/>
            <person name="Lapidus A."/>
            <person name="Lindquist E.A."/>
            <person name="Lipzen A.M."/>
            <person name="Meier-Kolthoff J.P."/>
            <person name="Ohm R.A."/>
            <person name="Otillar R.P."/>
            <person name="Pangilinan J.L."/>
            <person name="Peng Y."/>
            <person name="Rokas A."/>
            <person name="Rosa C.A."/>
            <person name="Scheuner C."/>
            <person name="Sibirny A.A."/>
            <person name="Slot J.C."/>
            <person name="Stielow J.B."/>
            <person name="Sun H."/>
            <person name="Kurtzman C.P."/>
            <person name="Blackwell M."/>
            <person name="Grigoriev I.V."/>
            <person name="Jeffries T.W."/>
        </authorList>
    </citation>
    <scope>NUCLEOTIDE SEQUENCE [LARGE SCALE GENOMIC DNA]</scope>
    <source>
        <strain evidence="7">ATCC 58044 / CBS 1984 / NCYC 433 / NRRL Y-366-8</strain>
    </source>
</reference>
<dbReference type="GeneID" id="30201031"/>
<sequence>MATGIKRRRVIHSCTHCREKKLKCDKIKPTCGTCTKANIKCEYTGLDLVESTLQQQISEDQIDFHRYGKILLKDGPLSFFTIVSLDPFVKCVLHVVKDNKRLPMKIRDELDRGKRKKSLIPSNELFESIKPLISNTFVVWSLVDHFFESELFNTCSFFQRDDFNKNLINFIGPKSYPAVRSRIDGPYDFIFIGTLLVILRISSWSFYNAGYEAEFMPFTVESIDLAKQCYEEVRYSYHHYRTQLLQFILILDFYRTNCAEDLDYVEGFENSANYILAQRLAINLGLNFETNDEHLKRLWYHLVELDTNQFLKDGNCSFLIDDKSYSTPFPQEPNDATIYIRERFKVRELIKPLAMMITDVGLKPSIKELNLGLEKLEQYLIDLDLNFILTLPNKVEKCAKFLNFLDISSLVYMVLYHIFLHYTGIDTQKAFETLARLLSISNPVLHVTHFLDSTKDHFYNLQQQFGPSFLIIPKILITLHKFLQLQISLIGRTNYILPKAKIDVSFEEIKRISFQNSRVIIANFGRISDKYFYAKRMNMIQTVLFVNTFGTTSESPVAPNYIKLLDNEPRVVSSKVLTELVELNLQAQASASADQGLVDFPENDLLDVMLDQESIEQLEQMLNAQSFLY</sequence>
<evidence type="ECO:0000256" key="2">
    <source>
        <dbReference type="ARBA" id="ARBA00023125"/>
    </source>
</evidence>